<comment type="caution">
    <text evidence="2">The sequence shown here is derived from an EMBL/GenBank/DDBJ whole genome shotgun (WGS) entry which is preliminary data.</text>
</comment>
<feature type="region of interest" description="Disordered" evidence="1">
    <location>
        <begin position="82"/>
        <end position="105"/>
    </location>
</feature>
<protein>
    <submittedName>
        <fullName evidence="2">Uncharacterized protein</fullName>
    </submittedName>
</protein>
<proteinExistence type="predicted"/>
<sequence length="172" mass="19940">MTGEHDEQASSSLDVLSKGNVWIKDLPTNSVEPIEESFGARKITRNGKKERELEEKMAVLEQQFLEREKELLKKNSVLENQLKESSEKMNDLRIQQGKENESLQTEMKDLRETLSIREKCHTKQKDIFKKMAANSQSELDKARAVISNLSEGMKGCEDYRRLARKTLQRIKQ</sequence>
<organism evidence="2 3">
    <name type="scientific">Pocillopora damicornis</name>
    <name type="common">Cauliflower coral</name>
    <name type="synonym">Millepora damicornis</name>
    <dbReference type="NCBI Taxonomy" id="46731"/>
    <lineage>
        <taxon>Eukaryota</taxon>
        <taxon>Metazoa</taxon>
        <taxon>Cnidaria</taxon>
        <taxon>Anthozoa</taxon>
        <taxon>Hexacorallia</taxon>
        <taxon>Scleractinia</taxon>
        <taxon>Astrocoeniina</taxon>
        <taxon>Pocilloporidae</taxon>
        <taxon>Pocillopora</taxon>
    </lineage>
</organism>
<dbReference type="EMBL" id="RCHS01002885">
    <property type="protein sequence ID" value="RMX45106.1"/>
    <property type="molecule type" value="Genomic_DNA"/>
</dbReference>
<dbReference type="AlphaFoldDB" id="A0A3M6TUS6"/>
<name>A0A3M6TUS6_POCDA</name>
<dbReference type="OrthoDB" id="5989596at2759"/>
<reference evidence="2 3" key="1">
    <citation type="journal article" date="2018" name="Sci. Rep.">
        <title>Comparative analysis of the Pocillopora damicornis genome highlights role of immune system in coral evolution.</title>
        <authorList>
            <person name="Cunning R."/>
            <person name="Bay R.A."/>
            <person name="Gillette P."/>
            <person name="Baker A.C."/>
            <person name="Traylor-Knowles N."/>
        </authorList>
    </citation>
    <scope>NUCLEOTIDE SEQUENCE [LARGE SCALE GENOMIC DNA]</scope>
    <source>
        <strain evidence="2">RSMAS</strain>
        <tissue evidence="2">Whole animal</tissue>
    </source>
</reference>
<evidence type="ECO:0000256" key="1">
    <source>
        <dbReference type="SAM" id="MobiDB-lite"/>
    </source>
</evidence>
<evidence type="ECO:0000313" key="2">
    <source>
        <dbReference type="EMBL" id="RMX45106.1"/>
    </source>
</evidence>
<accession>A0A3M6TUS6</accession>
<gene>
    <name evidence="2" type="ORF">pdam_00014038</name>
</gene>
<evidence type="ECO:0000313" key="3">
    <source>
        <dbReference type="Proteomes" id="UP000275408"/>
    </source>
</evidence>
<dbReference type="Proteomes" id="UP000275408">
    <property type="component" value="Unassembled WGS sequence"/>
</dbReference>
<keyword evidence="3" id="KW-1185">Reference proteome</keyword>